<protein>
    <submittedName>
        <fullName evidence="1">Uncharacterized protein</fullName>
    </submittedName>
</protein>
<accession>A0A5E4U7W9</accession>
<evidence type="ECO:0000313" key="1">
    <source>
        <dbReference type="EMBL" id="VVD95713.1"/>
    </source>
</evidence>
<evidence type="ECO:0000313" key="2">
    <source>
        <dbReference type="Proteomes" id="UP000414233"/>
    </source>
</evidence>
<sequence length="69" mass="7623">MRGAPVRAADVTHTVREQERLQSLPGLPQIVSGSRPRTGQILKCLILDAQHVHRRQIACAQELVCRVAS</sequence>
<keyword evidence="2" id="KW-1185">Reference proteome</keyword>
<proteinExistence type="predicted"/>
<dbReference type="Proteomes" id="UP000414233">
    <property type="component" value="Unassembled WGS sequence"/>
</dbReference>
<dbReference type="EMBL" id="CABPRZ010000006">
    <property type="protein sequence ID" value="VVD95713.1"/>
    <property type="molecule type" value="Genomic_DNA"/>
</dbReference>
<gene>
    <name evidence="1" type="ORF">PTE30175_01791</name>
</gene>
<name>A0A5E4U7W9_9BURK</name>
<organism evidence="1 2">
    <name type="scientific">Pandoraea terrae</name>
    <dbReference type="NCBI Taxonomy" id="1537710"/>
    <lineage>
        <taxon>Bacteria</taxon>
        <taxon>Pseudomonadati</taxon>
        <taxon>Pseudomonadota</taxon>
        <taxon>Betaproteobacteria</taxon>
        <taxon>Burkholderiales</taxon>
        <taxon>Burkholderiaceae</taxon>
        <taxon>Pandoraea</taxon>
    </lineage>
</organism>
<dbReference type="AlphaFoldDB" id="A0A5E4U7W9"/>
<reference evidence="1 2" key="1">
    <citation type="submission" date="2019-08" db="EMBL/GenBank/DDBJ databases">
        <authorList>
            <person name="Peeters C."/>
        </authorList>
    </citation>
    <scope>NUCLEOTIDE SEQUENCE [LARGE SCALE GENOMIC DNA]</scope>
    <source>
        <strain evidence="1 2">LMG 30175</strain>
    </source>
</reference>